<gene>
    <name evidence="1" type="ORF">ACFQ3W_19430</name>
</gene>
<accession>A0ABW3S120</accession>
<evidence type="ECO:0000313" key="2">
    <source>
        <dbReference type="Proteomes" id="UP001597262"/>
    </source>
</evidence>
<reference evidence="2" key="1">
    <citation type="journal article" date="2019" name="Int. J. Syst. Evol. Microbiol.">
        <title>The Global Catalogue of Microorganisms (GCM) 10K type strain sequencing project: providing services to taxonomists for standard genome sequencing and annotation.</title>
        <authorList>
            <consortium name="The Broad Institute Genomics Platform"/>
            <consortium name="The Broad Institute Genome Sequencing Center for Infectious Disease"/>
            <person name="Wu L."/>
            <person name="Ma J."/>
        </authorList>
    </citation>
    <scope>NUCLEOTIDE SEQUENCE [LARGE SCALE GENOMIC DNA]</scope>
    <source>
        <strain evidence="2">CCUG 59189</strain>
    </source>
</reference>
<proteinExistence type="predicted"/>
<dbReference type="Proteomes" id="UP001597262">
    <property type="component" value="Unassembled WGS sequence"/>
</dbReference>
<evidence type="ECO:0000313" key="1">
    <source>
        <dbReference type="EMBL" id="MFD1178453.1"/>
    </source>
</evidence>
<organism evidence="1 2">
    <name type="scientific">Paenibacillus puldeungensis</name>
    <dbReference type="NCBI Taxonomy" id="696536"/>
    <lineage>
        <taxon>Bacteria</taxon>
        <taxon>Bacillati</taxon>
        <taxon>Bacillota</taxon>
        <taxon>Bacilli</taxon>
        <taxon>Bacillales</taxon>
        <taxon>Paenibacillaceae</taxon>
        <taxon>Paenibacillus</taxon>
    </lineage>
</organism>
<dbReference type="EMBL" id="JBHTLM010000017">
    <property type="protein sequence ID" value="MFD1178453.1"/>
    <property type="molecule type" value="Genomic_DNA"/>
</dbReference>
<dbReference type="RefSeq" id="WP_379320897.1">
    <property type="nucleotide sequence ID" value="NZ_JBHTLM010000017.1"/>
</dbReference>
<keyword evidence="2" id="KW-1185">Reference proteome</keyword>
<protein>
    <submittedName>
        <fullName evidence="1">Uncharacterized protein</fullName>
    </submittedName>
</protein>
<comment type="caution">
    <text evidence="1">The sequence shown here is derived from an EMBL/GenBank/DDBJ whole genome shotgun (WGS) entry which is preliminary data.</text>
</comment>
<name>A0ABW3S120_9BACL</name>
<sequence>MAYQLKNKQLVIDIAEIGEPYRGSRFEWAGFITGVKLIGGNHTFCVEESLTPGEGTGGQGLCSEFGITKPVGYDEAKTGDLFPKLGIGLLTRPDEAEYQFFREYQIDPFEVEVRQVTDKAIEFVALPRECLGYAAKIIKTISIEDSRLKIEYTLHNIGQKPIRTEEYCHNFLGIDNHPVGPDYTLKFPLQFKPWSDEAETVEDLVFTGSDVTWKRQPAQPFYFRLPGFDGSENPWLWELLHRPSGVGIRELSKFSVASAAVWGIGHVISPEMFIEVNVEPGLTKTWSRVYEFFAE</sequence>